<dbReference type="InterPro" id="IPR058240">
    <property type="entry name" value="rSAM_sf"/>
</dbReference>
<dbReference type="Pfam" id="PF04055">
    <property type="entry name" value="Radical_SAM"/>
    <property type="match status" value="1"/>
</dbReference>
<sequence>MQWEELKAQLLEAGSARLSGEPAEDYIAQSTAGPGAGGKGAVFFTMGSHRVKFAINPTSPIEIVHRGNGVADLYFGERQIPGNLLRPGLHCPDQAFITVTEGCIFSCRYCSVPQMPARRKTVEEIMGLVESVRHRISAISLTSGVMGSIEEEEAYVCEVIDHLRFFSLPIGVSVYPTDQTPGRLRALGVAEVKFNIETATPDLFAKICPGLDYNHVWQVLDRSVELFGKGRVFSNVIVGLGETDAEMEACINQLASHGVIPVLRPLNPVAGCAGMPRPPADRLRRLFSIHRQALARAGLDTAGALTMCTTCAGCDLVPGRDE</sequence>
<dbReference type="OrthoDB" id="15118at2157"/>
<dbReference type="InterPro" id="IPR007197">
    <property type="entry name" value="rSAM"/>
</dbReference>
<dbReference type="KEGG" id="mbn:Mboo_0596"/>
<keyword evidence="7" id="KW-1185">Reference proteome</keyword>
<keyword evidence="4" id="KW-0411">Iron-sulfur</keyword>
<evidence type="ECO:0000256" key="3">
    <source>
        <dbReference type="ARBA" id="ARBA00023004"/>
    </source>
</evidence>
<dbReference type="PANTHER" id="PTHR43726:SF1">
    <property type="entry name" value="BIOTIN SYNTHASE"/>
    <property type="match status" value="1"/>
</dbReference>
<protein>
    <submittedName>
        <fullName evidence="6">Radical SAM domain protein</fullName>
    </submittedName>
</protein>
<dbReference type="RefSeq" id="WP_012106135.1">
    <property type="nucleotide sequence ID" value="NC_009712.1"/>
</dbReference>
<keyword evidence="1" id="KW-0949">S-adenosyl-L-methionine</keyword>
<dbReference type="CDD" id="cd01335">
    <property type="entry name" value="Radical_SAM"/>
    <property type="match status" value="1"/>
</dbReference>
<evidence type="ECO:0000313" key="6">
    <source>
        <dbReference type="EMBL" id="ABS55114.1"/>
    </source>
</evidence>
<reference evidence="7" key="1">
    <citation type="journal article" date="2015" name="Microbiology">
        <title>Genome of Methanoregula boonei 6A8 reveals adaptations to oligotrophic peatland environments.</title>
        <authorList>
            <person name="Braeuer S."/>
            <person name="Cadillo-Quiroz H."/>
            <person name="Kyrpides N."/>
            <person name="Woyke T."/>
            <person name="Goodwin L."/>
            <person name="Detter C."/>
            <person name="Podell S."/>
            <person name="Yavitt J.B."/>
            <person name="Zinder S.H."/>
        </authorList>
    </citation>
    <scope>NUCLEOTIDE SEQUENCE [LARGE SCALE GENOMIC DNA]</scope>
    <source>
        <strain evidence="7">DSM 21154 / JCM 14090 / 6A8</strain>
    </source>
</reference>
<dbReference type="InterPro" id="IPR006638">
    <property type="entry name" value="Elp3/MiaA/NifB-like_rSAM"/>
</dbReference>
<keyword evidence="3" id="KW-0408">Iron</keyword>
<dbReference type="Proteomes" id="UP000002408">
    <property type="component" value="Chromosome"/>
</dbReference>
<evidence type="ECO:0000256" key="1">
    <source>
        <dbReference type="ARBA" id="ARBA00022691"/>
    </source>
</evidence>
<dbReference type="GO" id="GO:0051536">
    <property type="term" value="F:iron-sulfur cluster binding"/>
    <property type="evidence" value="ECO:0007669"/>
    <property type="project" value="UniProtKB-KW"/>
</dbReference>
<dbReference type="PROSITE" id="PS51918">
    <property type="entry name" value="RADICAL_SAM"/>
    <property type="match status" value="1"/>
</dbReference>
<evidence type="ECO:0000313" key="7">
    <source>
        <dbReference type="Proteomes" id="UP000002408"/>
    </source>
</evidence>
<evidence type="ECO:0000256" key="4">
    <source>
        <dbReference type="ARBA" id="ARBA00023014"/>
    </source>
</evidence>
<dbReference type="AlphaFoldDB" id="A7I5V3"/>
<dbReference type="eggNOG" id="arCOG00662">
    <property type="taxonomic scope" value="Archaea"/>
</dbReference>
<evidence type="ECO:0000259" key="5">
    <source>
        <dbReference type="PROSITE" id="PS51918"/>
    </source>
</evidence>
<gene>
    <name evidence="6" type="ordered locus">Mboo_0596</name>
</gene>
<dbReference type="SFLD" id="SFLDS00029">
    <property type="entry name" value="Radical_SAM"/>
    <property type="match status" value="1"/>
</dbReference>
<dbReference type="PANTHER" id="PTHR43726">
    <property type="entry name" value="3-METHYLORNITHINE SYNTHASE"/>
    <property type="match status" value="1"/>
</dbReference>
<proteinExistence type="predicted"/>
<dbReference type="SMART" id="SM00729">
    <property type="entry name" value="Elp3"/>
    <property type="match status" value="1"/>
</dbReference>
<dbReference type="InterPro" id="IPR034422">
    <property type="entry name" value="HydE/PylB-like"/>
</dbReference>
<dbReference type="GO" id="GO:0016740">
    <property type="term" value="F:transferase activity"/>
    <property type="evidence" value="ECO:0007669"/>
    <property type="project" value="TreeGrafter"/>
</dbReference>
<dbReference type="STRING" id="456442.Mboo_0596"/>
<organism evidence="6 7">
    <name type="scientific">Methanoregula boonei (strain DSM 21154 / JCM 14090 / 6A8)</name>
    <dbReference type="NCBI Taxonomy" id="456442"/>
    <lineage>
        <taxon>Archaea</taxon>
        <taxon>Methanobacteriati</taxon>
        <taxon>Methanobacteriota</taxon>
        <taxon>Stenosarchaea group</taxon>
        <taxon>Methanomicrobia</taxon>
        <taxon>Methanomicrobiales</taxon>
        <taxon>Methanoregulaceae</taxon>
        <taxon>Methanoregula</taxon>
    </lineage>
</organism>
<accession>A7I5V3</accession>
<keyword evidence="2" id="KW-0479">Metal-binding</keyword>
<name>A7I5V3_METB6</name>
<dbReference type="InterPro" id="IPR013785">
    <property type="entry name" value="Aldolase_TIM"/>
</dbReference>
<dbReference type="GeneID" id="5411704"/>
<dbReference type="HOGENOM" id="CLU_838411_0_0_2"/>
<dbReference type="SUPFAM" id="SSF102114">
    <property type="entry name" value="Radical SAM enzymes"/>
    <property type="match status" value="1"/>
</dbReference>
<feature type="domain" description="Radical SAM core" evidence="5">
    <location>
        <begin position="89"/>
        <end position="296"/>
    </location>
</feature>
<dbReference type="EMBL" id="CP000780">
    <property type="protein sequence ID" value="ABS55114.1"/>
    <property type="molecule type" value="Genomic_DNA"/>
</dbReference>
<dbReference type="GO" id="GO:0046872">
    <property type="term" value="F:metal ion binding"/>
    <property type="evidence" value="ECO:0007669"/>
    <property type="project" value="UniProtKB-KW"/>
</dbReference>
<dbReference type="Gene3D" id="3.20.20.70">
    <property type="entry name" value="Aldolase class I"/>
    <property type="match status" value="1"/>
</dbReference>
<evidence type="ECO:0000256" key="2">
    <source>
        <dbReference type="ARBA" id="ARBA00022723"/>
    </source>
</evidence>